<dbReference type="SUPFAM" id="SSF100950">
    <property type="entry name" value="NagB/RpiA/CoA transferase-like"/>
    <property type="match status" value="1"/>
</dbReference>
<sequence>MSTSRETILGKIRQHLPQAADPPQYAFEPIRYDDPVAQFTEVLKGIGGDCERVANAEEANARLKAIPQYAEAKKTCSHVEGIGQNTFDPYAVDDPRKLEDVDFAVLPGYLAVAENAAIWVTDEPVSHRVLYFLPQHLALVVPADQVVNNMHEAYERIEIGTRPLGTFIAGPSKTADIEQSLVIGAHGARSLTVFLLG</sequence>
<dbReference type="OrthoDB" id="9794157at2"/>
<dbReference type="AlphaFoldDB" id="A0A517ZBQ7"/>
<evidence type="ECO:0000313" key="3">
    <source>
        <dbReference type="Proteomes" id="UP000320496"/>
    </source>
</evidence>
<dbReference type="InterPro" id="IPR003741">
    <property type="entry name" value="LUD_dom"/>
</dbReference>
<dbReference type="KEGG" id="mri:Mal4_42230"/>
<dbReference type="Pfam" id="PF02589">
    <property type="entry name" value="LUD_dom"/>
    <property type="match status" value="1"/>
</dbReference>
<evidence type="ECO:0000259" key="1">
    <source>
        <dbReference type="Pfam" id="PF02589"/>
    </source>
</evidence>
<proteinExistence type="predicted"/>
<evidence type="ECO:0000313" key="2">
    <source>
        <dbReference type="EMBL" id="QDU39870.1"/>
    </source>
</evidence>
<dbReference type="InterPro" id="IPR024185">
    <property type="entry name" value="FTHF_cligase-like_sf"/>
</dbReference>
<dbReference type="PANTHER" id="PTHR43682">
    <property type="entry name" value="LACTATE UTILIZATION PROTEIN C"/>
    <property type="match status" value="1"/>
</dbReference>
<dbReference type="Proteomes" id="UP000320496">
    <property type="component" value="Chromosome"/>
</dbReference>
<name>A0A517ZBQ7_9PLAN</name>
<dbReference type="Gene3D" id="3.40.50.10420">
    <property type="entry name" value="NagB/RpiA/CoA transferase-like"/>
    <property type="match status" value="1"/>
</dbReference>
<feature type="domain" description="LUD" evidence="1">
    <location>
        <begin position="96"/>
        <end position="196"/>
    </location>
</feature>
<dbReference type="InterPro" id="IPR037171">
    <property type="entry name" value="NagB/RpiA_transferase-like"/>
</dbReference>
<protein>
    <submittedName>
        <fullName evidence="2">Lactate utilization protein C</fullName>
    </submittedName>
</protein>
<dbReference type="PANTHER" id="PTHR43682:SF1">
    <property type="entry name" value="LACTATE UTILIZATION PROTEIN C"/>
    <property type="match status" value="1"/>
</dbReference>
<dbReference type="EMBL" id="CP036275">
    <property type="protein sequence ID" value="QDU39870.1"/>
    <property type="molecule type" value="Genomic_DNA"/>
</dbReference>
<accession>A0A517ZBQ7</accession>
<gene>
    <name evidence="2" type="primary">lutC</name>
    <name evidence="2" type="ORF">Mal4_42230</name>
</gene>
<reference evidence="2 3" key="1">
    <citation type="submission" date="2019-02" db="EMBL/GenBank/DDBJ databases">
        <title>Deep-cultivation of Planctomycetes and their phenomic and genomic characterization uncovers novel biology.</title>
        <authorList>
            <person name="Wiegand S."/>
            <person name="Jogler M."/>
            <person name="Boedeker C."/>
            <person name="Pinto D."/>
            <person name="Vollmers J."/>
            <person name="Rivas-Marin E."/>
            <person name="Kohn T."/>
            <person name="Peeters S.H."/>
            <person name="Heuer A."/>
            <person name="Rast P."/>
            <person name="Oberbeckmann S."/>
            <person name="Bunk B."/>
            <person name="Jeske O."/>
            <person name="Meyerdierks A."/>
            <person name="Storesund J.E."/>
            <person name="Kallscheuer N."/>
            <person name="Luecker S."/>
            <person name="Lage O.M."/>
            <person name="Pohl T."/>
            <person name="Merkel B.J."/>
            <person name="Hornburger P."/>
            <person name="Mueller R.-W."/>
            <person name="Bruemmer F."/>
            <person name="Labrenz M."/>
            <person name="Spormann A.M."/>
            <person name="Op den Camp H."/>
            <person name="Overmann J."/>
            <person name="Amann R."/>
            <person name="Jetten M.S.M."/>
            <person name="Mascher T."/>
            <person name="Medema M.H."/>
            <person name="Devos D.P."/>
            <person name="Kaster A.-K."/>
            <person name="Ovreas L."/>
            <person name="Rohde M."/>
            <person name="Galperin M.Y."/>
            <person name="Jogler C."/>
        </authorList>
    </citation>
    <scope>NUCLEOTIDE SEQUENCE [LARGE SCALE GENOMIC DNA]</scope>
    <source>
        <strain evidence="2 3">Mal4</strain>
    </source>
</reference>
<organism evidence="2 3">
    <name type="scientific">Maioricimonas rarisocia</name>
    <dbReference type="NCBI Taxonomy" id="2528026"/>
    <lineage>
        <taxon>Bacteria</taxon>
        <taxon>Pseudomonadati</taxon>
        <taxon>Planctomycetota</taxon>
        <taxon>Planctomycetia</taxon>
        <taxon>Planctomycetales</taxon>
        <taxon>Planctomycetaceae</taxon>
        <taxon>Maioricimonas</taxon>
    </lineage>
</organism>
<dbReference type="RefSeq" id="WP_145371010.1">
    <property type="nucleotide sequence ID" value="NZ_CP036275.1"/>
</dbReference>
<keyword evidence="3" id="KW-1185">Reference proteome</keyword>